<proteinExistence type="inferred from homology"/>
<dbReference type="EC" id="5.2.1.8" evidence="6"/>
<feature type="domain" description="PPIase FKBP-type" evidence="7">
    <location>
        <begin position="128"/>
        <end position="215"/>
    </location>
</feature>
<evidence type="ECO:0000313" key="9">
    <source>
        <dbReference type="Proteomes" id="UP001302329"/>
    </source>
</evidence>
<sequence>MRDILISSFVCVACLMLALVSQLVSPSVVEASSPAAADAGVQQALARSGPAPTAPKAGPAVAAPLELDPDVPNPTLFTMAPDSSSPEIAAAGAAALGGELVSPTERTTPSGLRITDLALGEGAEAKSGQTVVVNYRGTLTNGKEFDSSYGRGPFSFPLGAGRVIRGWDEGVAGMKVGGKRKLVIPPDLAYGERGAGGVIPPNATLVFEVELLEIKG</sequence>
<gene>
    <name evidence="8" type="ORF">VB739_01360</name>
</gene>
<dbReference type="SUPFAM" id="SSF54534">
    <property type="entry name" value="FKBP-like"/>
    <property type="match status" value="1"/>
</dbReference>
<evidence type="ECO:0000256" key="3">
    <source>
        <dbReference type="ARBA" id="ARBA00023110"/>
    </source>
</evidence>
<evidence type="ECO:0000256" key="2">
    <source>
        <dbReference type="ARBA" id="ARBA00006577"/>
    </source>
</evidence>
<keyword evidence="9" id="KW-1185">Reference proteome</keyword>
<dbReference type="GO" id="GO:0003755">
    <property type="term" value="F:peptidyl-prolyl cis-trans isomerase activity"/>
    <property type="evidence" value="ECO:0007669"/>
    <property type="project" value="UniProtKB-EC"/>
</dbReference>
<protein>
    <recommendedName>
        <fullName evidence="6">Peptidyl-prolyl cis-trans isomerase</fullName>
        <ecNumber evidence="6">5.2.1.8</ecNumber>
    </recommendedName>
</protein>
<dbReference type="EMBL" id="JAYGHY010000003">
    <property type="protein sequence ID" value="MEA5441197.1"/>
    <property type="molecule type" value="Genomic_DNA"/>
</dbReference>
<comment type="caution">
    <text evidence="8">The sequence shown here is derived from an EMBL/GenBank/DDBJ whole genome shotgun (WGS) entry which is preliminary data.</text>
</comment>
<evidence type="ECO:0000313" key="8">
    <source>
        <dbReference type="EMBL" id="MEA5441197.1"/>
    </source>
</evidence>
<comment type="similarity">
    <text evidence="2 6">Belongs to the FKBP-type PPIase family.</text>
</comment>
<dbReference type="InterPro" id="IPR046357">
    <property type="entry name" value="PPIase_dom_sf"/>
</dbReference>
<evidence type="ECO:0000259" key="7">
    <source>
        <dbReference type="PROSITE" id="PS50059"/>
    </source>
</evidence>
<dbReference type="Proteomes" id="UP001302329">
    <property type="component" value="Unassembled WGS sequence"/>
</dbReference>
<comment type="catalytic activity">
    <reaction evidence="1 5 6">
        <text>[protein]-peptidylproline (omega=180) = [protein]-peptidylproline (omega=0)</text>
        <dbReference type="Rhea" id="RHEA:16237"/>
        <dbReference type="Rhea" id="RHEA-COMP:10747"/>
        <dbReference type="Rhea" id="RHEA-COMP:10748"/>
        <dbReference type="ChEBI" id="CHEBI:83833"/>
        <dbReference type="ChEBI" id="CHEBI:83834"/>
        <dbReference type="EC" id="5.2.1.8"/>
    </reaction>
</comment>
<dbReference type="PROSITE" id="PS50059">
    <property type="entry name" value="FKBP_PPIASE"/>
    <property type="match status" value="1"/>
</dbReference>
<dbReference type="Pfam" id="PF00254">
    <property type="entry name" value="FKBP_C"/>
    <property type="match status" value="1"/>
</dbReference>
<evidence type="ECO:0000256" key="4">
    <source>
        <dbReference type="ARBA" id="ARBA00023235"/>
    </source>
</evidence>
<reference evidence="8 9" key="1">
    <citation type="submission" date="2023-12" db="EMBL/GenBank/DDBJ databases">
        <title>Baltic Sea Cyanobacteria.</title>
        <authorList>
            <person name="Delbaje E."/>
            <person name="Fewer D.P."/>
            <person name="Shishido T.K."/>
        </authorList>
    </citation>
    <scope>NUCLEOTIDE SEQUENCE [LARGE SCALE GENOMIC DNA]</scope>
    <source>
        <strain evidence="8 9">UHCC 0281</strain>
    </source>
</reference>
<accession>A0ABU5SS35</accession>
<dbReference type="Gene3D" id="3.10.50.40">
    <property type="match status" value="1"/>
</dbReference>
<dbReference type="InterPro" id="IPR001179">
    <property type="entry name" value="PPIase_FKBP_dom"/>
</dbReference>
<dbReference type="RefSeq" id="WP_323355351.1">
    <property type="nucleotide sequence ID" value="NZ_JAYGHY010000003.1"/>
</dbReference>
<keyword evidence="4 5" id="KW-0413">Isomerase</keyword>
<dbReference type="PANTHER" id="PTHR43811">
    <property type="entry name" value="FKBP-TYPE PEPTIDYL-PROLYL CIS-TRANS ISOMERASE FKPA"/>
    <property type="match status" value="1"/>
</dbReference>
<keyword evidence="3 5" id="KW-0697">Rotamase</keyword>
<name>A0ABU5SS35_9CYAN</name>
<evidence type="ECO:0000256" key="5">
    <source>
        <dbReference type="PROSITE-ProRule" id="PRU00277"/>
    </source>
</evidence>
<evidence type="ECO:0000256" key="6">
    <source>
        <dbReference type="RuleBase" id="RU003915"/>
    </source>
</evidence>
<evidence type="ECO:0000256" key="1">
    <source>
        <dbReference type="ARBA" id="ARBA00000971"/>
    </source>
</evidence>
<dbReference type="PANTHER" id="PTHR43811:SF19">
    <property type="entry name" value="39 KDA FK506-BINDING NUCLEAR PROTEIN"/>
    <property type="match status" value="1"/>
</dbReference>
<organism evidence="8 9">
    <name type="scientific">Cyanobium gracile UHCC 0281</name>
    <dbReference type="NCBI Taxonomy" id="3110309"/>
    <lineage>
        <taxon>Bacteria</taxon>
        <taxon>Bacillati</taxon>
        <taxon>Cyanobacteriota</taxon>
        <taxon>Cyanophyceae</taxon>
        <taxon>Synechococcales</taxon>
        <taxon>Prochlorococcaceae</taxon>
        <taxon>Cyanobium</taxon>
    </lineage>
</organism>